<dbReference type="EMBL" id="LR593887">
    <property type="protein sequence ID" value="VTS05513.1"/>
    <property type="molecule type" value="Genomic_DNA"/>
</dbReference>
<evidence type="ECO:0000313" key="1">
    <source>
        <dbReference type="EMBL" id="VIP04073.1"/>
    </source>
</evidence>
<reference evidence="1" key="1">
    <citation type="submission" date="2019-04" db="EMBL/GenBank/DDBJ databases">
        <authorList>
            <consortium name="Science for Life Laboratories"/>
        </authorList>
    </citation>
    <scope>NUCLEOTIDE SEQUENCE</scope>
    <source>
        <strain evidence="1">MBLW1</strain>
    </source>
</reference>
<evidence type="ECO:0000313" key="2">
    <source>
        <dbReference type="Proteomes" id="UP000464378"/>
    </source>
</evidence>
<dbReference type="AlphaFoldDB" id="A0A6C2YSF9"/>
<protein>
    <submittedName>
        <fullName evidence="1">Uncharacterized protein</fullName>
    </submittedName>
</protein>
<sequence>MRLVFRCLGVLTVLTLSGCFFGSKDSSSGWLRRFRPAPAPASATENVVFVDVAQLERAWGDPIMDGPVWSGIDEQVLPSERKALMEENGLRVGLVTGLVPPELQQMLTSERFSINPRRMHLRMGNTGQITLGDPRPTASMKVLLHLDQEPKVRTFQSAQIGLKIQPSVQSDGRIRLKLIPQVQHGEKAHWASVNVAGNHSWTLANDRPTELFEDLAIEATVGANEYLVIGTRRQRQDTFGFYGFAEPKREKPIQRLLVLRVGQTQPEAAELSKIAAPDRTIIAQPLASQASHSSYRGQKP</sequence>
<organism evidence="1">
    <name type="scientific">Tuwongella immobilis</name>
    <dbReference type="NCBI Taxonomy" id="692036"/>
    <lineage>
        <taxon>Bacteria</taxon>
        <taxon>Pseudomonadati</taxon>
        <taxon>Planctomycetota</taxon>
        <taxon>Planctomycetia</taxon>
        <taxon>Gemmatales</taxon>
        <taxon>Gemmataceae</taxon>
        <taxon>Tuwongella</taxon>
    </lineage>
</organism>
<name>A0A6C2YSF9_9BACT</name>
<keyword evidence="2" id="KW-1185">Reference proteome</keyword>
<accession>A0A6C2YSF9</accession>
<dbReference type="RefSeq" id="WP_162659203.1">
    <property type="nucleotide sequence ID" value="NZ_LR593887.1"/>
</dbReference>
<dbReference type="KEGG" id="tim:GMBLW1_51200"/>
<gene>
    <name evidence="1" type="ORF">GMBLW1_51200</name>
</gene>
<dbReference type="Proteomes" id="UP000464378">
    <property type="component" value="Chromosome"/>
</dbReference>
<proteinExistence type="predicted"/>
<dbReference type="PROSITE" id="PS51257">
    <property type="entry name" value="PROKAR_LIPOPROTEIN"/>
    <property type="match status" value="1"/>
</dbReference>
<dbReference type="EMBL" id="LR586016">
    <property type="protein sequence ID" value="VIP04073.1"/>
    <property type="molecule type" value="Genomic_DNA"/>
</dbReference>
<dbReference type="InParanoid" id="A0A6C2YSF9"/>